<evidence type="ECO:0000256" key="1">
    <source>
        <dbReference type="ARBA" id="ARBA00006962"/>
    </source>
</evidence>
<sequence length="386" mass="39884">MRILLTTAPLYGHVLPLVPLSWALRAAGHEVLLAAPGEFAGVAGEAGLPAVASAGAVSMGGMIGFERDGTPAARPADPQGRVRRSGRGFGRLAAHVLERTLRVAERWHPDLVVSEPTEYAGRLAAARLGLPWVEHGWGLRLSGLYAEAAEQELAPELAALGLPGLPAPRLRLDPCPARLQLPAGPAGPVHRIRYVPYNGPARVPSWLREPRERPRVCVTLGSMAPTARADLLAALPAALDAAGVETVLATGAAPHTGALPASVRAAGWLPLDTVLPACDLVVHHGGPGTAMTALVHGLPQLVLPFYLSDTTAYAERLAGLGAGRWLPPERADAAGVADGVRALLADPAARTAAAGLAGEIAGLPAPAEVVPVLAELVRKERAACVR</sequence>
<evidence type="ECO:0000259" key="4">
    <source>
        <dbReference type="Pfam" id="PF06722"/>
    </source>
</evidence>
<gene>
    <name evidence="6" type="ORF">ACFP0N_04315</name>
</gene>
<evidence type="ECO:0000259" key="5">
    <source>
        <dbReference type="Pfam" id="PF21036"/>
    </source>
</evidence>
<dbReference type="InterPro" id="IPR048284">
    <property type="entry name" value="EryCIII-like_N"/>
</dbReference>
<dbReference type="PANTHER" id="PTHR48050:SF13">
    <property type="entry name" value="STEROL 3-BETA-GLUCOSYLTRANSFERASE UGT80A2"/>
    <property type="match status" value="1"/>
</dbReference>
<dbReference type="PANTHER" id="PTHR48050">
    <property type="entry name" value="STEROL 3-BETA-GLUCOSYLTRANSFERASE"/>
    <property type="match status" value="1"/>
</dbReference>
<feature type="domain" description="Erythromycin biosynthesis protein CIII-like C-terminal" evidence="4">
    <location>
        <begin position="245"/>
        <end position="376"/>
    </location>
</feature>
<dbReference type="EMBL" id="JBHSOD010000003">
    <property type="protein sequence ID" value="MFC5884211.1"/>
    <property type="molecule type" value="Genomic_DNA"/>
</dbReference>
<dbReference type="InterPro" id="IPR010610">
    <property type="entry name" value="EryCIII-like_C"/>
</dbReference>
<dbReference type="Gene3D" id="3.40.50.2000">
    <property type="entry name" value="Glycogen Phosphorylase B"/>
    <property type="match status" value="2"/>
</dbReference>
<dbReference type="Pfam" id="PF06722">
    <property type="entry name" value="EryCIII-like_C"/>
    <property type="match status" value="1"/>
</dbReference>
<evidence type="ECO:0000313" key="6">
    <source>
        <dbReference type="EMBL" id="MFC5884211.1"/>
    </source>
</evidence>
<dbReference type="InterPro" id="IPR002213">
    <property type="entry name" value="UDP_glucos_trans"/>
</dbReference>
<reference evidence="7" key="1">
    <citation type="journal article" date="2019" name="Int. J. Syst. Evol. Microbiol.">
        <title>The Global Catalogue of Microorganisms (GCM) 10K type strain sequencing project: providing services to taxonomists for standard genome sequencing and annotation.</title>
        <authorList>
            <consortium name="The Broad Institute Genomics Platform"/>
            <consortium name="The Broad Institute Genome Sequencing Center for Infectious Disease"/>
            <person name="Wu L."/>
            <person name="Ma J."/>
        </authorList>
    </citation>
    <scope>NUCLEOTIDE SEQUENCE [LARGE SCALE GENOMIC DNA]</scope>
    <source>
        <strain evidence="7">CGMCC 4.1469</strain>
    </source>
</reference>
<accession>A0ABW1ET48</accession>
<dbReference type="Pfam" id="PF21036">
    <property type="entry name" value="EryCIII-like_N"/>
    <property type="match status" value="1"/>
</dbReference>
<evidence type="ECO:0000313" key="7">
    <source>
        <dbReference type="Proteomes" id="UP001596067"/>
    </source>
</evidence>
<protein>
    <submittedName>
        <fullName evidence="6">Nucleotide disphospho-sugar-binding domain-containing protein</fullName>
    </submittedName>
</protein>
<dbReference type="Proteomes" id="UP001596067">
    <property type="component" value="Unassembled WGS sequence"/>
</dbReference>
<proteinExistence type="inferred from homology"/>
<evidence type="ECO:0000256" key="3">
    <source>
        <dbReference type="ARBA" id="ARBA00022679"/>
    </source>
</evidence>
<dbReference type="SUPFAM" id="SSF53756">
    <property type="entry name" value="UDP-Glycosyltransferase/glycogen phosphorylase"/>
    <property type="match status" value="1"/>
</dbReference>
<evidence type="ECO:0000256" key="2">
    <source>
        <dbReference type="ARBA" id="ARBA00022676"/>
    </source>
</evidence>
<dbReference type="RefSeq" id="WP_313762456.1">
    <property type="nucleotide sequence ID" value="NZ_BAAAVH010000050.1"/>
</dbReference>
<organism evidence="6 7">
    <name type="scientific">Kitasatospora aburaviensis</name>
    <dbReference type="NCBI Taxonomy" id="67265"/>
    <lineage>
        <taxon>Bacteria</taxon>
        <taxon>Bacillati</taxon>
        <taxon>Actinomycetota</taxon>
        <taxon>Actinomycetes</taxon>
        <taxon>Kitasatosporales</taxon>
        <taxon>Streptomycetaceae</taxon>
        <taxon>Kitasatospora</taxon>
    </lineage>
</organism>
<feature type="domain" description="Erythromycin biosynthesis protein CIII-like N-terminal" evidence="5">
    <location>
        <begin position="22"/>
        <end position="221"/>
    </location>
</feature>
<name>A0ABW1ET48_9ACTN</name>
<keyword evidence="7" id="KW-1185">Reference proteome</keyword>
<comment type="similarity">
    <text evidence="1">Belongs to the glycosyltransferase 28 family.</text>
</comment>
<dbReference type="CDD" id="cd03784">
    <property type="entry name" value="GT1_Gtf-like"/>
    <property type="match status" value="1"/>
</dbReference>
<keyword evidence="2" id="KW-0328">Glycosyltransferase</keyword>
<keyword evidence="3" id="KW-0808">Transferase</keyword>
<comment type="caution">
    <text evidence="6">The sequence shown here is derived from an EMBL/GenBank/DDBJ whole genome shotgun (WGS) entry which is preliminary data.</text>
</comment>
<dbReference type="InterPro" id="IPR050426">
    <property type="entry name" value="Glycosyltransferase_28"/>
</dbReference>